<dbReference type="PANTHER" id="PTHR45138">
    <property type="entry name" value="REGULATORY COMPONENTS OF SENSORY TRANSDUCTION SYSTEM"/>
    <property type="match status" value="1"/>
</dbReference>
<name>A0ABT5IL33_9NEIS</name>
<dbReference type="InterPro" id="IPR029787">
    <property type="entry name" value="Nucleotide_cyclase"/>
</dbReference>
<evidence type="ECO:0000256" key="2">
    <source>
        <dbReference type="ARBA" id="ARBA00034247"/>
    </source>
</evidence>
<dbReference type="RefSeq" id="WP_272770935.1">
    <property type="nucleotide sequence ID" value="NZ_JAQQLE010000002.1"/>
</dbReference>
<dbReference type="InterPro" id="IPR000160">
    <property type="entry name" value="GGDEF_dom"/>
</dbReference>
<accession>A0ABT5IL33</accession>
<comment type="catalytic activity">
    <reaction evidence="2">
        <text>2 GTP = 3',3'-c-di-GMP + 2 diphosphate</text>
        <dbReference type="Rhea" id="RHEA:24898"/>
        <dbReference type="ChEBI" id="CHEBI:33019"/>
        <dbReference type="ChEBI" id="CHEBI:37565"/>
        <dbReference type="ChEBI" id="CHEBI:58805"/>
        <dbReference type="EC" id="2.7.7.65"/>
    </reaction>
</comment>
<dbReference type="InterPro" id="IPR050469">
    <property type="entry name" value="Diguanylate_Cyclase"/>
</dbReference>
<dbReference type="InterPro" id="IPR043128">
    <property type="entry name" value="Rev_trsase/Diguanyl_cyclase"/>
</dbReference>
<dbReference type="SUPFAM" id="SSF55073">
    <property type="entry name" value="Nucleotide cyclase"/>
    <property type="match status" value="1"/>
</dbReference>
<dbReference type="Pfam" id="PF00990">
    <property type="entry name" value="GGDEF"/>
    <property type="match status" value="1"/>
</dbReference>
<evidence type="ECO:0000256" key="1">
    <source>
        <dbReference type="ARBA" id="ARBA00012528"/>
    </source>
</evidence>
<dbReference type="PANTHER" id="PTHR45138:SF9">
    <property type="entry name" value="DIGUANYLATE CYCLASE DGCM-RELATED"/>
    <property type="match status" value="1"/>
</dbReference>
<dbReference type="EMBL" id="JAQQLE010000002">
    <property type="protein sequence ID" value="MDC7713279.1"/>
    <property type="molecule type" value="Genomic_DNA"/>
</dbReference>
<evidence type="ECO:0000313" key="4">
    <source>
        <dbReference type="EMBL" id="MDC7713279.1"/>
    </source>
</evidence>
<dbReference type="Gene3D" id="3.30.450.20">
    <property type="entry name" value="PAS domain"/>
    <property type="match status" value="1"/>
</dbReference>
<dbReference type="Proteomes" id="UP001222030">
    <property type="component" value="Unassembled WGS sequence"/>
</dbReference>
<evidence type="ECO:0000313" key="5">
    <source>
        <dbReference type="Proteomes" id="UP001222030"/>
    </source>
</evidence>
<keyword evidence="5" id="KW-1185">Reference proteome</keyword>
<comment type="caution">
    <text evidence="4">The sequence shown here is derived from an EMBL/GenBank/DDBJ whole genome shotgun (WGS) entry which is preliminary data.</text>
</comment>
<sequence>MTSPCFSSQQLSAILAALPDPVFILTRSGRYAAVFGGSDLRYYHDGSGLVGLAIGDVLEPEKTAFFLGEIATALHGGGLHIVEYTLSGSDVKGLKKEGPDEPIWFEGRVQALAFQVDGEDAVLWVASNITPRHELETRLREQSETDPLTGLANRRKLMTALQQHFELFSRYRTPATILTFDIDHLKHINDRHGHLTGDRVITALAGVCRDELRCNDIPARFGGDEFVALLPQTDRQSAGAIAQRIRQQAQRVFAQLGIPGVEATISIGLSEFEPADTAFDNALERADNALYRAKEQGRNQVVLS</sequence>
<protein>
    <recommendedName>
        <fullName evidence="1">diguanylate cyclase</fullName>
        <ecNumber evidence="1">2.7.7.65</ecNumber>
    </recommendedName>
</protein>
<feature type="domain" description="GGDEF" evidence="3">
    <location>
        <begin position="173"/>
        <end position="304"/>
    </location>
</feature>
<dbReference type="NCBIfam" id="TIGR00254">
    <property type="entry name" value="GGDEF"/>
    <property type="match status" value="1"/>
</dbReference>
<organism evidence="4 5">
    <name type="scientific">Vogesella margarita</name>
    <dbReference type="NCBI Taxonomy" id="2984199"/>
    <lineage>
        <taxon>Bacteria</taxon>
        <taxon>Pseudomonadati</taxon>
        <taxon>Pseudomonadota</taxon>
        <taxon>Betaproteobacteria</taxon>
        <taxon>Neisseriales</taxon>
        <taxon>Chromobacteriaceae</taxon>
        <taxon>Vogesella</taxon>
    </lineage>
</organism>
<dbReference type="EC" id="2.7.7.65" evidence="1"/>
<dbReference type="CDD" id="cd01949">
    <property type="entry name" value="GGDEF"/>
    <property type="match status" value="1"/>
</dbReference>
<gene>
    <name evidence="4" type="ORF">PQU96_03870</name>
</gene>
<dbReference type="PROSITE" id="PS50887">
    <property type="entry name" value="GGDEF"/>
    <property type="match status" value="1"/>
</dbReference>
<proteinExistence type="predicted"/>
<evidence type="ECO:0000259" key="3">
    <source>
        <dbReference type="PROSITE" id="PS50887"/>
    </source>
</evidence>
<dbReference type="SMART" id="SM00267">
    <property type="entry name" value="GGDEF"/>
    <property type="match status" value="1"/>
</dbReference>
<dbReference type="Gene3D" id="3.30.70.270">
    <property type="match status" value="1"/>
</dbReference>
<reference evidence="4 5" key="1">
    <citation type="submission" date="2023-01" db="EMBL/GenBank/DDBJ databases">
        <title>Novel species of the genus Vogesella isolated from rivers.</title>
        <authorList>
            <person name="Lu H."/>
        </authorList>
    </citation>
    <scope>NUCLEOTIDE SEQUENCE [LARGE SCALE GENOMIC DNA]</scope>
    <source>
        <strain evidence="4 5">LYT5W</strain>
    </source>
</reference>